<feature type="domain" description="RNA polymerase sigma-70 region 2" evidence="5">
    <location>
        <begin position="27"/>
        <end position="89"/>
    </location>
</feature>
<organism evidence="7 8">
    <name type="scientific">Ruminiclostridium hungatei</name>
    <name type="common">Clostridium hungatei</name>
    <dbReference type="NCBI Taxonomy" id="48256"/>
    <lineage>
        <taxon>Bacteria</taxon>
        <taxon>Bacillati</taxon>
        <taxon>Bacillota</taxon>
        <taxon>Clostridia</taxon>
        <taxon>Eubacteriales</taxon>
        <taxon>Oscillospiraceae</taxon>
        <taxon>Ruminiclostridium</taxon>
    </lineage>
</organism>
<dbReference type="InterPro" id="IPR013324">
    <property type="entry name" value="RNA_pol_sigma_r3/r4-like"/>
</dbReference>
<keyword evidence="4" id="KW-0804">Transcription</keyword>
<evidence type="ECO:0000256" key="3">
    <source>
        <dbReference type="ARBA" id="ARBA00023082"/>
    </source>
</evidence>
<dbReference type="Gene3D" id="1.10.10.10">
    <property type="entry name" value="Winged helix-like DNA-binding domain superfamily/Winged helix DNA-binding domain"/>
    <property type="match status" value="1"/>
</dbReference>
<keyword evidence="2" id="KW-0805">Transcription regulation</keyword>
<dbReference type="GO" id="GO:0016987">
    <property type="term" value="F:sigma factor activity"/>
    <property type="evidence" value="ECO:0007669"/>
    <property type="project" value="UniProtKB-KW"/>
</dbReference>
<dbReference type="Gene3D" id="1.10.1740.10">
    <property type="match status" value="1"/>
</dbReference>
<dbReference type="PANTHER" id="PTHR43133:SF60">
    <property type="entry name" value="RNA POLYMERASE SIGMA FACTOR SIGV"/>
    <property type="match status" value="1"/>
</dbReference>
<proteinExistence type="inferred from homology"/>
<dbReference type="GO" id="GO:0006352">
    <property type="term" value="P:DNA-templated transcription initiation"/>
    <property type="evidence" value="ECO:0007669"/>
    <property type="project" value="InterPro"/>
</dbReference>
<sequence length="174" mass="20391">MNVLIVKGDDEVPFLSGSPEDDLENAYSRYGNMLFKLCFVILSNTVDAEDALQDTFLRYINKRPVFNEPEHEKAWFIKVANNVCKDMRRFKLRHNTLHIDELSDYCSGEDQGHVLEQILTLPPKYKIVIHLYYIEGYNVEEIARIIDLSRSAVKMRLLRGRKLLKVELEEENQQ</sequence>
<gene>
    <name evidence="7" type="primary">sigW_5</name>
    <name evidence="7" type="ORF">CLHUN_35250</name>
</gene>
<dbReference type="OrthoDB" id="9795666at2"/>
<dbReference type="InterPro" id="IPR036388">
    <property type="entry name" value="WH-like_DNA-bd_sf"/>
</dbReference>
<dbReference type="SUPFAM" id="SSF88946">
    <property type="entry name" value="Sigma2 domain of RNA polymerase sigma factors"/>
    <property type="match status" value="1"/>
</dbReference>
<dbReference type="InterPro" id="IPR039425">
    <property type="entry name" value="RNA_pol_sigma-70-like"/>
</dbReference>
<dbReference type="InterPro" id="IPR014284">
    <property type="entry name" value="RNA_pol_sigma-70_dom"/>
</dbReference>
<dbReference type="Pfam" id="PF04542">
    <property type="entry name" value="Sigma70_r2"/>
    <property type="match status" value="1"/>
</dbReference>
<feature type="domain" description="RNA polymerase sigma factor 70 region 4 type 2" evidence="6">
    <location>
        <begin position="114"/>
        <end position="164"/>
    </location>
</feature>
<accession>A0A1V4SFB3</accession>
<dbReference type="Pfam" id="PF08281">
    <property type="entry name" value="Sigma70_r4_2"/>
    <property type="match status" value="1"/>
</dbReference>
<evidence type="ECO:0000256" key="1">
    <source>
        <dbReference type="ARBA" id="ARBA00010641"/>
    </source>
</evidence>
<dbReference type="CDD" id="cd06171">
    <property type="entry name" value="Sigma70_r4"/>
    <property type="match status" value="1"/>
</dbReference>
<evidence type="ECO:0000313" key="7">
    <source>
        <dbReference type="EMBL" id="OPX42558.1"/>
    </source>
</evidence>
<dbReference type="PANTHER" id="PTHR43133">
    <property type="entry name" value="RNA POLYMERASE ECF-TYPE SIGMA FACTO"/>
    <property type="match status" value="1"/>
</dbReference>
<comment type="caution">
    <text evidence="7">The sequence shown here is derived from an EMBL/GenBank/DDBJ whole genome shotgun (WGS) entry which is preliminary data.</text>
</comment>
<protein>
    <submittedName>
        <fullName evidence="7">ECF RNA polymerase sigma factor SigW</fullName>
    </submittedName>
</protein>
<dbReference type="NCBIfam" id="TIGR02937">
    <property type="entry name" value="sigma70-ECF"/>
    <property type="match status" value="1"/>
</dbReference>
<keyword evidence="3" id="KW-0731">Sigma factor</keyword>
<evidence type="ECO:0000259" key="5">
    <source>
        <dbReference type="Pfam" id="PF04542"/>
    </source>
</evidence>
<dbReference type="GO" id="GO:0003677">
    <property type="term" value="F:DNA binding"/>
    <property type="evidence" value="ECO:0007669"/>
    <property type="project" value="InterPro"/>
</dbReference>
<evidence type="ECO:0000313" key="8">
    <source>
        <dbReference type="Proteomes" id="UP000191554"/>
    </source>
</evidence>
<reference evidence="7 8" key="1">
    <citation type="submission" date="2017-03" db="EMBL/GenBank/DDBJ databases">
        <title>Genome sequence of Clostridium hungatei DSM 14427.</title>
        <authorList>
            <person name="Poehlein A."/>
            <person name="Daniel R."/>
        </authorList>
    </citation>
    <scope>NUCLEOTIDE SEQUENCE [LARGE SCALE GENOMIC DNA]</scope>
    <source>
        <strain evidence="7 8">DSM 14427</strain>
    </source>
</reference>
<dbReference type="EMBL" id="MZGX01000027">
    <property type="protein sequence ID" value="OPX42558.1"/>
    <property type="molecule type" value="Genomic_DNA"/>
</dbReference>
<keyword evidence="8" id="KW-1185">Reference proteome</keyword>
<dbReference type="InterPro" id="IPR007627">
    <property type="entry name" value="RNA_pol_sigma70_r2"/>
</dbReference>
<evidence type="ECO:0000256" key="2">
    <source>
        <dbReference type="ARBA" id="ARBA00023015"/>
    </source>
</evidence>
<dbReference type="Proteomes" id="UP000191554">
    <property type="component" value="Unassembled WGS sequence"/>
</dbReference>
<dbReference type="RefSeq" id="WP_080065947.1">
    <property type="nucleotide sequence ID" value="NZ_MZGX01000027.1"/>
</dbReference>
<evidence type="ECO:0000259" key="6">
    <source>
        <dbReference type="Pfam" id="PF08281"/>
    </source>
</evidence>
<name>A0A1V4SFB3_RUMHU</name>
<dbReference type="AlphaFoldDB" id="A0A1V4SFB3"/>
<dbReference type="InterPro" id="IPR013325">
    <property type="entry name" value="RNA_pol_sigma_r2"/>
</dbReference>
<dbReference type="SUPFAM" id="SSF88659">
    <property type="entry name" value="Sigma3 and sigma4 domains of RNA polymerase sigma factors"/>
    <property type="match status" value="1"/>
</dbReference>
<comment type="similarity">
    <text evidence="1">Belongs to the sigma-70 factor family. ECF subfamily.</text>
</comment>
<evidence type="ECO:0000256" key="4">
    <source>
        <dbReference type="ARBA" id="ARBA00023163"/>
    </source>
</evidence>
<dbReference type="STRING" id="48256.CLHUN_35250"/>
<dbReference type="InterPro" id="IPR013249">
    <property type="entry name" value="RNA_pol_sigma70_r4_t2"/>
</dbReference>